<keyword evidence="2" id="KW-1185">Reference proteome</keyword>
<dbReference type="Gene3D" id="1.20.1290.10">
    <property type="entry name" value="AhpD-like"/>
    <property type="match status" value="1"/>
</dbReference>
<dbReference type="PANTHER" id="PTHR34846:SF11">
    <property type="entry name" value="4-CARBOXYMUCONOLACTONE DECARBOXYLASE FAMILY PROTEIN (AFU_ORTHOLOGUE AFUA_6G11590)"/>
    <property type="match status" value="1"/>
</dbReference>
<protein>
    <submittedName>
        <fullName evidence="1">Carboxymuconolactone decarboxylase</fullName>
    </submittedName>
</protein>
<dbReference type="Proteomes" id="UP000076128">
    <property type="component" value="Chromosome"/>
</dbReference>
<accession>A0A159Z6P5</accession>
<dbReference type="PANTHER" id="PTHR34846">
    <property type="entry name" value="4-CARBOXYMUCONOLACTONE DECARBOXYLASE FAMILY PROTEIN (AFU_ORTHOLOGUE AFUA_6G11590)"/>
    <property type="match status" value="1"/>
</dbReference>
<gene>
    <name evidence="1" type="ORF">AKL17_3815</name>
</gene>
<dbReference type="AlphaFoldDB" id="A0A159Z6P5"/>
<proteinExistence type="predicted"/>
<name>A0A159Z6P5_9RHOB</name>
<organism evidence="1 2">
    <name type="scientific">Frigidibacter mobilis</name>
    <dbReference type="NCBI Taxonomy" id="1335048"/>
    <lineage>
        <taxon>Bacteria</taxon>
        <taxon>Pseudomonadati</taxon>
        <taxon>Pseudomonadota</taxon>
        <taxon>Alphaproteobacteria</taxon>
        <taxon>Rhodobacterales</taxon>
        <taxon>Paracoccaceae</taxon>
        <taxon>Frigidibacter</taxon>
    </lineage>
</organism>
<dbReference type="EMBL" id="CP012661">
    <property type="protein sequence ID" value="AMY71037.1"/>
    <property type="molecule type" value="Genomic_DNA"/>
</dbReference>
<dbReference type="PATRIC" id="fig|1335048.3.peg.3956"/>
<dbReference type="SUPFAM" id="SSF69118">
    <property type="entry name" value="AhpD-like"/>
    <property type="match status" value="1"/>
</dbReference>
<evidence type="ECO:0000313" key="2">
    <source>
        <dbReference type="Proteomes" id="UP000076128"/>
    </source>
</evidence>
<evidence type="ECO:0000313" key="1">
    <source>
        <dbReference type="EMBL" id="AMY71037.1"/>
    </source>
</evidence>
<sequence length="203" mass="22510">MSSPRIPFPTPEAMTPEQRKVYDRIVSGRRGTLVGPLRAALHNADLADRWQALGEVLRYDTCLPGLLSELAILIVARHWTSELEWTIHAAEARRAGLDEAAIEAIRRRKPPGFKSRAEVEIYDYCRELLIDGHVSDTVYASVLGRWGILGVVELTALAGYYSMVAFTLNAHRIPLPDRIAAELCDDRQQIAPLPPGAICIASE</sequence>
<dbReference type="RefSeq" id="WP_066815843.1">
    <property type="nucleotide sequence ID" value="NZ_CP012661.1"/>
</dbReference>
<dbReference type="InterPro" id="IPR029032">
    <property type="entry name" value="AhpD-like"/>
</dbReference>
<dbReference type="OrthoDB" id="9129225at2"/>
<dbReference type="KEGG" id="daa:AKL17_3815"/>
<reference evidence="1 2" key="1">
    <citation type="submission" date="2015-09" db="EMBL/GenBank/DDBJ databases">
        <title>Complete genome sequence of Defluviimonas alba cai42t isolated from an oilfield in Xinjiang.</title>
        <authorList>
            <person name="Geng S."/>
            <person name="Pan X."/>
            <person name="Wu X."/>
        </authorList>
    </citation>
    <scope>NUCLEOTIDE SEQUENCE [LARGE SCALE GENOMIC DNA]</scope>
    <source>
        <strain evidence="2">cai42</strain>
    </source>
</reference>
<dbReference type="STRING" id="1335048.AKL17_3815"/>